<evidence type="ECO:0000259" key="1">
    <source>
        <dbReference type="Pfam" id="PF00296"/>
    </source>
</evidence>
<keyword evidence="3" id="KW-1185">Reference proteome</keyword>
<dbReference type="Proteomes" id="UP000295341">
    <property type="component" value="Unassembled WGS sequence"/>
</dbReference>
<sequence length="399" mass="45260">MEVGAFYLPSLGRKEEIEQGMAGKRTDLYQRMLSELSEQLAYMDDHGYYGCGTTEHHFHIEGEEVSTNPVLLNLYFGLRTKRMKFGQLGNVLPCLNPINRAEDIAIASQMLQGRVFAGFARGYQGRWVNVLGQHHGLGEPGQGEEYEELKRELFEEHFEIMMKAWKNDTFSHKGKHWQIPTPNISWPAAETSRKYGKGIDDKGIIQEIGIAPGLYNNQIPDLFMPFAVSERSITWAMERGVVPVTIRTHPEIIKADFLAGQKAAQKAGKDYKFGQGMAMSREIIVADTDAEAEAIARDAGAFIWCNFFQPFGFNAAIATPEEKNPFTVPNSFEATAERGLVIYGSPDTVNRKLEKLFKELPVDYFWLFIYNHVPHAQLMRSFELMTTKVWPNFTSKIRG</sequence>
<dbReference type="GO" id="GO:0004497">
    <property type="term" value="F:monooxygenase activity"/>
    <property type="evidence" value="ECO:0007669"/>
    <property type="project" value="UniProtKB-KW"/>
</dbReference>
<dbReference type="OrthoDB" id="7903015at2"/>
<dbReference type="RefSeq" id="WP_133881377.1">
    <property type="nucleotide sequence ID" value="NZ_MWIN01000036.1"/>
</dbReference>
<keyword evidence="2" id="KW-0503">Monooxygenase</keyword>
<dbReference type="PANTHER" id="PTHR30137">
    <property type="entry name" value="LUCIFERASE-LIKE MONOOXYGENASE"/>
    <property type="match status" value="1"/>
</dbReference>
<reference evidence="2 3" key="1">
    <citation type="submission" date="2019-03" db="EMBL/GenBank/DDBJ databases">
        <title>Genomic Encyclopedia of Type Strains, Phase IV (KMG-IV): sequencing the most valuable type-strain genomes for metagenomic binning, comparative biology and taxonomic classification.</title>
        <authorList>
            <person name="Goeker M."/>
        </authorList>
    </citation>
    <scope>NUCLEOTIDE SEQUENCE [LARGE SCALE GENOMIC DNA]</scope>
    <source>
        <strain evidence="2 3">DSM 26377</strain>
    </source>
</reference>
<dbReference type="InterPro" id="IPR011251">
    <property type="entry name" value="Luciferase-like_dom"/>
</dbReference>
<dbReference type="AlphaFoldDB" id="A0A4S3JZH3"/>
<protein>
    <submittedName>
        <fullName evidence="2">Alkanesulfonate monooxygenase SsuD/methylene tetrahydromethanopterin reductase-like flavin-dependent oxidoreductase (Luciferase family)</fullName>
    </submittedName>
</protein>
<feature type="domain" description="Luciferase-like" evidence="1">
    <location>
        <begin position="31"/>
        <end position="362"/>
    </location>
</feature>
<dbReference type="Gene3D" id="3.20.20.30">
    <property type="entry name" value="Luciferase-like domain"/>
    <property type="match status" value="1"/>
</dbReference>
<evidence type="ECO:0000313" key="2">
    <source>
        <dbReference type="EMBL" id="TDU32902.1"/>
    </source>
</evidence>
<keyword evidence="2" id="KW-0560">Oxidoreductase</keyword>
<name>A0A4S3JZH3_9GAMM</name>
<dbReference type="InterPro" id="IPR050766">
    <property type="entry name" value="Bact_Lucif_Oxidored"/>
</dbReference>
<organism evidence="2 3">
    <name type="scientific">Panacagrimonas perspica</name>
    <dbReference type="NCBI Taxonomy" id="381431"/>
    <lineage>
        <taxon>Bacteria</taxon>
        <taxon>Pseudomonadati</taxon>
        <taxon>Pseudomonadota</taxon>
        <taxon>Gammaproteobacteria</taxon>
        <taxon>Nevskiales</taxon>
        <taxon>Nevskiaceae</taxon>
        <taxon>Panacagrimonas</taxon>
    </lineage>
</organism>
<dbReference type="SUPFAM" id="SSF51679">
    <property type="entry name" value="Bacterial luciferase-like"/>
    <property type="match status" value="1"/>
</dbReference>
<evidence type="ECO:0000313" key="3">
    <source>
        <dbReference type="Proteomes" id="UP000295341"/>
    </source>
</evidence>
<gene>
    <name evidence="2" type="ORF">DFR24_2312</name>
</gene>
<comment type="caution">
    <text evidence="2">The sequence shown here is derived from an EMBL/GenBank/DDBJ whole genome shotgun (WGS) entry which is preliminary data.</text>
</comment>
<accession>A0A4S3JZH3</accession>
<proteinExistence type="predicted"/>
<dbReference type="EMBL" id="SOBT01000008">
    <property type="protein sequence ID" value="TDU32902.1"/>
    <property type="molecule type" value="Genomic_DNA"/>
</dbReference>
<dbReference type="PANTHER" id="PTHR30137:SF6">
    <property type="entry name" value="LUCIFERASE-LIKE MONOOXYGENASE"/>
    <property type="match status" value="1"/>
</dbReference>
<dbReference type="Pfam" id="PF00296">
    <property type="entry name" value="Bac_luciferase"/>
    <property type="match status" value="1"/>
</dbReference>
<dbReference type="GO" id="GO:0005829">
    <property type="term" value="C:cytosol"/>
    <property type="evidence" value="ECO:0007669"/>
    <property type="project" value="TreeGrafter"/>
</dbReference>
<dbReference type="GO" id="GO:0016705">
    <property type="term" value="F:oxidoreductase activity, acting on paired donors, with incorporation or reduction of molecular oxygen"/>
    <property type="evidence" value="ECO:0007669"/>
    <property type="project" value="InterPro"/>
</dbReference>
<dbReference type="InterPro" id="IPR036661">
    <property type="entry name" value="Luciferase-like_sf"/>
</dbReference>